<evidence type="ECO:0000259" key="1">
    <source>
        <dbReference type="Pfam" id="PF01636"/>
    </source>
</evidence>
<dbReference type="InterPro" id="IPR011009">
    <property type="entry name" value="Kinase-like_dom_sf"/>
</dbReference>
<evidence type="ECO:0000313" key="3">
    <source>
        <dbReference type="Proteomes" id="UP000799441"/>
    </source>
</evidence>
<dbReference type="SUPFAM" id="SSF56112">
    <property type="entry name" value="Protein kinase-like (PK-like)"/>
    <property type="match status" value="1"/>
</dbReference>
<feature type="domain" description="Aminoglycoside phosphotransferase" evidence="1">
    <location>
        <begin position="148"/>
        <end position="203"/>
    </location>
</feature>
<feature type="non-terminal residue" evidence="2">
    <location>
        <position position="227"/>
    </location>
</feature>
<dbReference type="AlphaFoldDB" id="A0A9P4Q170"/>
<keyword evidence="3" id="KW-1185">Reference proteome</keyword>
<reference evidence="2" key="1">
    <citation type="journal article" date="2020" name="Stud. Mycol.">
        <title>101 Dothideomycetes genomes: a test case for predicting lifestyles and emergence of pathogens.</title>
        <authorList>
            <person name="Haridas S."/>
            <person name="Albert R."/>
            <person name="Binder M."/>
            <person name="Bloem J."/>
            <person name="Labutti K."/>
            <person name="Salamov A."/>
            <person name="Andreopoulos B."/>
            <person name="Baker S."/>
            <person name="Barry K."/>
            <person name="Bills G."/>
            <person name="Bluhm B."/>
            <person name="Cannon C."/>
            <person name="Castanera R."/>
            <person name="Culley D."/>
            <person name="Daum C."/>
            <person name="Ezra D."/>
            <person name="Gonzalez J."/>
            <person name="Henrissat B."/>
            <person name="Kuo A."/>
            <person name="Liang C."/>
            <person name="Lipzen A."/>
            <person name="Lutzoni F."/>
            <person name="Magnuson J."/>
            <person name="Mondo S."/>
            <person name="Nolan M."/>
            <person name="Ohm R."/>
            <person name="Pangilinan J."/>
            <person name="Park H.-J."/>
            <person name="Ramirez L."/>
            <person name="Alfaro M."/>
            <person name="Sun H."/>
            <person name="Tritt A."/>
            <person name="Yoshinaga Y."/>
            <person name="Zwiers L.-H."/>
            <person name="Turgeon B."/>
            <person name="Goodwin S."/>
            <person name="Spatafora J."/>
            <person name="Crous P."/>
            <person name="Grigoriev I."/>
        </authorList>
    </citation>
    <scope>NUCLEOTIDE SEQUENCE</scope>
    <source>
        <strain evidence="2">CBS 116435</strain>
    </source>
</reference>
<dbReference type="Proteomes" id="UP000799441">
    <property type="component" value="Unassembled WGS sequence"/>
</dbReference>
<dbReference type="PANTHER" id="PTHR21310:SF58">
    <property type="entry name" value="AMINOGLYCOSIDE PHOSPHOTRANSFERASE DOMAIN-CONTAINING PROTEIN"/>
    <property type="match status" value="1"/>
</dbReference>
<organism evidence="2 3">
    <name type="scientific">Polychaeton citri CBS 116435</name>
    <dbReference type="NCBI Taxonomy" id="1314669"/>
    <lineage>
        <taxon>Eukaryota</taxon>
        <taxon>Fungi</taxon>
        <taxon>Dikarya</taxon>
        <taxon>Ascomycota</taxon>
        <taxon>Pezizomycotina</taxon>
        <taxon>Dothideomycetes</taxon>
        <taxon>Dothideomycetidae</taxon>
        <taxon>Capnodiales</taxon>
        <taxon>Capnodiaceae</taxon>
        <taxon>Polychaeton</taxon>
    </lineage>
</organism>
<dbReference type="Gene3D" id="3.90.1200.10">
    <property type="match status" value="1"/>
</dbReference>
<dbReference type="Pfam" id="PF01636">
    <property type="entry name" value="APH"/>
    <property type="match status" value="1"/>
</dbReference>
<evidence type="ECO:0000313" key="2">
    <source>
        <dbReference type="EMBL" id="KAF2717595.1"/>
    </source>
</evidence>
<dbReference type="PANTHER" id="PTHR21310">
    <property type="entry name" value="AMINOGLYCOSIDE PHOSPHOTRANSFERASE-RELATED-RELATED"/>
    <property type="match status" value="1"/>
</dbReference>
<accession>A0A9P4Q170</accession>
<gene>
    <name evidence="2" type="ORF">K431DRAFT_196944</name>
</gene>
<proteinExistence type="predicted"/>
<dbReference type="EMBL" id="MU003840">
    <property type="protein sequence ID" value="KAF2717595.1"/>
    <property type="molecule type" value="Genomic_DNA"/>
</dbReference>
<name>A0A9P4Q170_9PEZI</name>
<protein>
    <recommendedName>
        <fullName evidence="1">Aminoglycoside phosphotransferase domain-containing protein</fullName>
    </recommendedName>
</protein>
<comment type="caution">
    <text evidence="2">The sequence shown here is derived from an EMBL/GenBank/DDBJ whole genome shotgun (WGS) entry which is preliminary data.</text>
</comment>
<sequence length="227" mass="25655">LSNLINQGELIYQYAVRAVFHILPDTIVKINKSKGQTEIHTLHYIHKHSQQIPAPIPLGQITIGEWSYTFISFTQGVSLNHIFTELRQLPQEGYLGGGTPPVCIAGHRFSRTSSSPIVSEAQFKNFLLEDSWLPPARINYIHSTMSGGHRIVMTHGDLCPLNILVESDDRPRITGIVDWETAGAYPEYREYINALKISFDSEGDWCLYLPEAAIGRFFDEYAKYCAI</sequence>
<dbReference type="InterPro" id="IPR051678">
    <property type="entry name" value="AGP_Transferase"/>
</dbReference>
<dbReference type="OrthoDB" id="4177236at2759"/>
<dbReference type="InterPro" id="IPR002575">
    <property type="entry name" value="Aminoglycoside_PTrfase"/>
</dbReference>
<feature type="non-terminal residue" evidence="2">
    <location>
        <position position="1"/>
    </location>
</feature>